<reference evidence="3" key="1">
    <citation type="journal article" date="2006" name="Science">
        <title>Ancient noncoding elements conserved in the human genome.</title>
        <authorList>
            <person name="Venkatesh B."/>
            <person name="Kirkness E.F."/>
            <person name="Loh Y.H."/>
            <person name="Halpern A.L."/>
            <person name="Lee A.P."/>
            <person name="Johnson J."/>
            <person name="Dandona N."/>
            <person name="Viswanathan L.D."/>
            <person name="Tay A."/>
            <person name="Venter J.C."/>
            <person name="Strausberg R.L."/>
            <person name="Brenner S."/>
        </authorList>
    </citation>
    <scope>NUCLEOTIDE SEQUENCE [LARGE SCALE GENOMIC DNA]</scope>
</reference>
<reference evidence="3" key="3">
    <citation type="journal article" date="2014" name="Nature">
        <title>Elephant shark genome provides unique insights into gnathostome evolution.</title>
        <authorList>
            <consortium name="International Elephant Shark Genome Sequencing Consortium"/>
            <person name="Venkatesh B."/>
            <person name="Lee A.P."/>
            <person name="Ravi V."/>
            <person name="Maurya A.K."/>
            <person name="Lian M.M."/>
            <person name="Swann J.B."/>
            <person name="Ohta Y."/>
            <person name="Flajnik M.F."/>
            <person name="Sutoh Y."/>
            <person name="Kasahara M."/>
            <person name="Hoon S."/>
            <person name="Gangu V."/>
            <person name="Roy S.W."/>
            <person name="Irimia M."/>
            <person name="Korzh V."/>
            <person name="Kondrychyn I."/>
            <person name="Lim Z.W."/>
            <person name="Tay B.H."/>
            <person name="Tohari S."/>
            <person name="Kong K.W."/>
            <person name="Ho S."/>
            <person name="Lorente-Galdos B."/>
            <person name="Quilez J."/>
            <person name="Marques-Bonet T."/>
            <person name="Raney B.J."/>
            <person name="Ingham P.W."/>
            <person name="Tay A."/>
            <person name="Hillier L.W."/>
            <person name="Minx P."/>
            <person name="Boehm T."/>
            <person name="Wilson R.K."/>
            <person name="Brenner S."/>
            <person name="Warren W.C."/>
        </authorList>
    </citation>
    <scope>NUCLEOTIDE SEQUENCE [LARGE SCALE GENOMIC DNA]</scope>
</reference>
<proteinExistence type="predicted"/>
<dbReference type="GO" id="GO:0000242">
    <property type="term" value="C:pericentriolar material"/>
    <property type="evidence" value="ECO:0007669"/>
    <property type="project" value="TreeGrafter"/>
</dbReference>
<sequence>LECINTCGVALQLKFVNPREPFYIKHSKYSLRAQHFINLPVQFKPVAEGRSEALLIVKTDTCGSVPIRLIGEAVGEECTTLTDLSNEVPD</sequence>
<organism evidence="2 3">
    <name type="scientific">Callorhinchus milii</name>
    <name type="common">Ghost shark</name>
    <dbReference type="NCBI Taxonomy" id="7868"/>
    <lineage>
        <taxon>Eukaryota</taxon>
        <taxon>Metazoa</taxon>
        <taxon>Chordata</taxon>
        <taxon>Craniata</taxon>
        <taxon>Vertebrata</taxon>
        <taxon>Chondrichthyes</taxon>
        <taxon>Holocephali</taxon>
        <taxon>Chimaeriformes</taxon>
        <taxon>Callorhinchidae</taxon>
        <taxon>Callorhinchus</taxon>
    </lineage>
</organism>
<dbReference type="InterPro" id="IPR013783">
    <property type="entry name" value="Ig-like_fold"/>
</dbReference>
<dbReference type="GeneTree" id="ENSGT00510000048187"/>
<dbReference type="GO" id="GO:0071539">
    <property type="term" value="P:protein localization to centrosome"/>
    <property type="evidence" value="ECO:0007669"/>
    <property type="project" value="InterPro"/>
</dbReference>
<reference evidence="2" key="4">
    <citation type="submission" date="2025-08" db="UniProtKB">
        <authorList>
            <consortium name="Ensembl"/>
        </authorList>
    </citation>
    <scope>IDENTIFICATION</scope>
</reference>
<dbReference type="GO" id="GO:0019901">
    <property type="term" value="F:protein kinase binding"/>
    <property type="evidence" value="ECO:0007669"/>
    <property type="project" value="TreeGrafter"/>
</dbReference>
<evidence type="ECO:0000259" key="1">
    <source>
        <dbReference type="Pfam" id="PF22066"/>
    </source>
</evidence>
<dbReference type="InParanoid" id="A0A4W3JVM6"/>
<dbReference type="PANTHER" id="PTHR16029:SF11">
    <property type="entry name" value="CENTROSOMAL PROTEIN OF 192 KDA"/>
    <property type="match status" value="1"/>
</dbReference>
<dbReference type="AlphaFoldDB" id="A0A4W3JVM6"/>
<dbReference type="STRING" id="7868.ENSCMIP00000046872"/>
<evidence type="ECO:0000313" key="3">
    <source>
        <dbReference type="Proteomes" id="UP000314986"/>
    </source>
</evidence>
<name>A0A4W3JVM6_CALMI</name>
<reference evidence="2" key="5">
    <citation type="submission" date="2025-09" db="UniProtKB">
        <authorList>
            <consortium name="Ensembl"/>
        </authorList>
    </citation>
    <scope>IDENTIFICATION</scope>
</reference>
<accession>A0A4W3JVM6</accession>
<dbReference type="Proteomes" id="UP000314986">
    <property type="component" value="Unassembled WGS sequence"/>
</dbReference>
<dbReference type="Ensembl" id="ENSCMIT00000047536.1">
    <property type="protein sequence ID" value="ENSCMIP00000046872.1"/>
    <property type="gene ID" value="ENSCMIG00000019247.1"/>
</dbReference>
<dbReference type="PANTHER" id="PTHR16029">
    <property type="entry name" value="CENTROSOMAL PROTEIN OF 192 KDA"/>
    <property type="match status" value="1"/>
</dbReference>
<dbReference type="Pfam" id="PF22066">
    <property type="entry name" value="Cep192_D8"/>
    <property type="match status" value="1"/>
</dbReference>
<dbReference type="GO" id="GO:0051298">
    <property type="term" value="P:centrosome duplication"/>
    <property type="evidence" value="ECO:0007669"/>
    <property type="project" value="InterPro"/>
</dbReference>
<feature type="domain" description="Cep192-like" evidence="1">
    <location>
        <begin position="4"/>
        <end position="74"/>
    </location>
</feature>
<dbReference type="GO" id="GO:0005737">
    <property type="term" value="C:cytoplasm"/>
    <property type="evidence" value="ECO:0007669"/>
    <property type="project" value="TreeGrafter"/>
</dbReference>
<evidence type="ECO:0000313" key="2">
    <source>
        <dbReference type="Ensembl" id="ENSCMIP00000046872.1"/>
    </source>
</evidence>
<dbReference type="Gene3D" id="2.60.40.10">
    <property type="entry name" value="Immunoglobulins"/>
    <property type="match status" value="1"/>
</dbReference>
<dbReference type="InterPro" id="IPR039103">
    <property type="entry name" value="Spd-2/CEP192"/>
</dbReference>
<reference evidence="3" key="2">
    <citation type="journal article" date="2007" name="PLoS Biol.">
        <title>Survey sequencing and comparative analysis of the elephant shark (Callorhinchus milii) genome.</title>
        <authorList>
            <person name="Venkatesh B."/>
            <person name="Kirkness E.F."/>
            <person name="Loh Y.H."/>
            <person name="Halpern A.L."/>
            <person name="Lee A.P."/>
            <person name="Johnson J."/>
            <person name="Dandona N."/>
            <person name="Viswanathan L.D."/>
            <person name="Tay A."/>
            <person name="Venter J.C."/>
            <person name="Strausberg R.L."/>
            <person name="Brenner S."/>
        </authorList>
    </citation>
    <scope>NUCLEOTIDE SEQUENCE [LARGE SCALE GENOMIC DNA]</scope>
</reference>
<keyword evidence="3" id="KW-1185">Reference proteome</keyword>
<dbReference type="GO" id="GO:0005814">
    <property type="term" value="C:centriole"/>
    <property type="evidence" value="ECO:0007669"/>
    <property type="project" value="TreeGrafter"/>
</dbReference>
<dbReference type="InterPro" id="IPR054088">
    <property type="entry name" value="Cep192-like_D8"/>
</dbReference>
<protein>
    <recommendedName>
        <fullName evidence="1">Cep192-like domain-containing protein</fullName>
    </recommendedName>
</protein>
<dbReference type="GO" id="GO:0090307">
    <property type="term" value="P:mitotic spindle assembly"/>
    <property type="evidence" value="ECO:0007669"/>
    <property type="project" value="TreeGrafter"/>
</dbReference>
<dbReference type="GO" id="GO:0090222">
    <property type="term" value="P:centrosome-templated microtubule nucleation"/>
    <property type="evidence" value="ECO:0007669"/>
    <property type="project" value="InterPro"/>
</dbReference>